<reference evidence="1" key="1">
    <citation type="journal article" date="2021" name="New Phytol.">
        <title>Evolutionary innovations through gain and loss of genes in the ectomycorrhizal Boletales.</title>
        <authorList>
            <person name="Wu G."/>
            <person name="Miyauchi S."/>
            <person name="Morin E."/>
            <person name="Kuo A."/>
            <person name="Drula E."/>
            <person name="Varga T."/>
            <person name="Kohler A."/>
            <person name="Feng B."/>
            <person name="Cao Y."/>
            <person name="Lipzen A."/>
            <person name="Daum C."/>
            <person name="Hundley H."/>
            <person name="Pangilinan J."/>
            <person name="Johnson J."/>
            <person name="Barry K."/>
            <person name="LaButti K."/>
            <person name="Ng V."/>
            <person name="Ahrendt S."/>
            <person name="Min B."/>
            <person name="Choi I.G."/>
            <person name="Park H."/>
            <person name="Plett J.M."/>
            <person name="Magnuson J."/>
            <person name="Spatafora J.W."/>
            <person name="Nagy L.G."/>
            <person name="Henrissat B."/>
            <person name="Grigoriev I.V."/>
            <person name="Yang Z.L."/>
            <person name="Xu J."/>
            <person name="Martin F.M."/>
        </authorList>
    </citation>
    <scope>NUCLEOTIDE SEQUENCE</scope>
    <source>
        <strain evidence="1">KUC20120723A-06</strain>
    </source>
</reference>
<name>A0ACB8B036_9AGAM</name>
<sequence length="339" mass="39301">MEKKTPNAEVEYGLEKMSPETRLTTNLKKWENNGWINIKNSELFQKVAHLLRKRAAQMSFRWIKGHNGTIGNEEADKLANEGAKKNRPDLPNLEIPIEFKIEGAKLETLDQATAHAINQINKEWETDKSIWLACRHQDLTNQTPFKIGDYWNNIPNYEQRARCQACRDTNESMEHILLECPQNAQKLIWKMTKELWPSTNTTWPQLSIGTILGCGSLTLKKPTPQRNNNPNKKQTLQKILLRILISKSAYLIWTLRCNNIINGINLPPTSIRQKWHSTINKRLIIDRINQRNPKRTKIPAKIAQHTWTGTIENKKSLPYDWISNKEVLVGIKPPRPSRE</sequence>
<keyword evidence="2" id="KW-1185">Reference proteome</keyword>
<proteinExistence type="predicted"/>
<protein>
    <submittedName>
        <fullName evidence="1">Uncharacterized protein</fullName>
    </submittedName>
</protein>
<evidence type="ECO:0000313" key="1">
    <source>
        <dbReference type="EMBL" id="KAH7919030.1"/>
    </source>
</evidence>
<organism evidence="1 2">
    <name type="scientific">Leucogyrophana mollusca</name>
    <dbReference type="NCBI Taxonomy" id="85980"/>
    <lineage>
        <taxon>Eukaryota</taxon>
        <taxon>Fungi</taxon>
        <taxon>Dikarya</taxon>
        <taxon>Basidiomycota</taxon>
        <taxon>Agaricomycotina</taxon>
        <taxon>Agaricomycetes</taxon>
        <taxon>Agaricomycetidae</taxon>
        <taxon>Boletales</taxon>
        <taxon>Boletales incertae sedis</taxon>
        <taxon>Leucogyrophana</taxon>
    </lineage>
</organism>
<dbReference type="Proteomes" id="UP000790709">
    <property type="component" value="Unassembled WGS sequence"/>
</dbReference>
<dbReference type="EMBL" id="MU266703">
    <property type="protein sequence ID" value="KAH7919030.1"/>
    <property type="molecule type" value="Genomic_DNA"/>
</dbReference>
<gene>
    <name evidence="1" type="ORF">BV22DRAFT_1108213</name>
</gene>
<accession>A0ACB8B036</accession>
<evidence type="ECO:0000313" key="2">
    <source>
        <dbReference type="Proteomes" id="UP000790709"/>
    </source>
</evidence>
<comment type="caution">
    <text evidence="1">The sequence shown here is derived from an EMBL/GenBank/DDBJ whole genome shotgun (WGS) entry which is preliminary data.</text>
</comment>